<sequence>METTVENGQAALSFEYSIGDYGTALFEGPDDRVIAETRIEPDHTTSSLSVGTLEAGEYELLIRQDGDTVTSETLTVEGPDPLLSNIDSSWTYNELEQVTVEIENVGDVPVYVEEALFEISDLDPSEWVNTYLDAGESRAIGIDGGIEIDTSGTTGGSVSVTTAAGPVTGEFSHELAPASLKFTSIEPNWDGNTLVDVVVTVRNAGDVPTESQATATADGDELDTTPTEQFDPGQSEELTLRSFGTLYEATSGGEAEIDIVVDSPSGSVSETISRDIDGAEISLDTISTGWESGRLVRVSARVSNSGDLEATPSATVLFEDSEIVDETLTIPADETITFPLIDASSTYDDAYGVWSGGQKEVTVELDQGDGTVSETDTKEFDGLETDFSNIGTTFFSAGYDTDDVELSRVNFNVRNSGDVLLTYDSVEIEFGGASRAEDLYSPKTLLPGSSETEYWSPVDNIVVSPGEEDLAILLLRDGDEVARTTTTVTAE</sequence>
<evidence type="ECO:0000256" key="1">
    <source>
        <dbReference type="SAM" id="MobiDB-lite"/>
    </source>
</evidence>
<evidence type="ECO:0000313" key="3">
    <source>
        <dbReference type="Proteomes" id="UP000319712"/>
    </source>
</evidence>
<dbReference type="EMBL" id="FXTD01000018">
    <property type="protein sequence ID" value="SMO90752.1"/>
    <property type="molecule type" value="Genomic_DNA"/>
</dbReference>
<feature type="region of interest" description="Disordered" evidence="1">
    <location>
        <begin position="208"/>
        <end position="236"/>
    </location>
</feature>
<dbReference type="Proteomes" id="UP000319712">
    <property type="component" value="Unassembled WGS sequence"/>
</dbReference>
<dbReference type="InterPro" id="IPR013783">
    <property type="entry name" value="Ig-like_fold"/>
</dbReference>
<organism evidence="2 3">
    <name type="scientific">Halorubrum cibi</name>
    <dbReference type="NCBI Taxonomy" id="413815"/>
    <lineage>
        <taxon>Archaea</taxon>
        <taxon>Methanobacteriati</taxon>
        <taxon>Methanobacteriota</taxon>
        <taxon>Stenosarchaea group</taxon>
        <taxon>Halobacteria</taxon>
        <taxon>Halobacteriales</taxon>
        <taxon>Haloferacaceae</taxon>
        <taxon>Halorubrum</taxon>
    </lineage>
</organism>
<proteinExistence type="predicted"/>
<evidence type="ECO:0000313" key="2">
    <source>
        <dbReference type="EMBL" id="SMO90752.1"/>
    </source>
</evidence>
<dbReference type="Gene3D" id="2.60.40.10">
    <property type="entry name" value="Immunoglobulins"/>
    <property type="match status" value="1"/>
</dbReference>
<protein>
    <recommendedName>
        <fullName evidence="4">CARDB protein</fullName>
    </recommendedName>
</protein>
<accession>A0A521F3K9</accession>
<keyword evidence="3" id="KW-1185">Reference proteome</keyword>
<gene>
    <name evidence="2" type="ORF">SAMN06264867_1182</name>
</gene>
<name>A0A521F3K9_9EURY</name>
<reference evidence="2 3" key="1">
    <citation type="submission" date="2017-05" db="EMBL/GenBank/DDBJ databases">
        <authorList>
            <person name="Varghese N."/>
            <person name="Submissions S."/>
        </authorList>
    </citation>
    <scope>NUCLEOTIDE SEQUENCE [LARGE SCALE GENOMIC DNA]</scope>
    <source>
        <strain evidence="2 3">DSM 19504</strain>
    </source>
</reference>
<dbReference type="AlphaFoldDB" id="A0A521F3K9"/>
<evidence type="ECO:0008006" key="4">
    <source>
        <dbReference type="Google" id="ProtNLM"/>
    </source>
</evidence>